<protein>
    <recommendedName>
        <fullName evidence="3">histidine kinase</fullName>
        <ecNumber evidence="3">2.7.13.3</ecNumber>
    </recommendedName>
</protein>
<dbReference type="PRINTS" id="PR00344">
    <property type="entry name" value="BCTRLSENSOR"/>
</dbReference>
<dbReference type="SMART" id="SM00388">
    <property type="entry name" value="HisKA"/>
    <property type="match status" value="1"/>
</dbReference>
<dbReference type="GO" id="GO:0004721">
    <property type="term" value="F:phosphoprotein phosphatase activity"/>
    <property type="evidence" value="ECO:0007669"/>
    <property type="project" value="TreeGrafter"/>
</dbReference>
<dbReference type="Pfam" id="PF00512">
    <property type="entry name" value="HisKA"/>
    <property type="match status" value="1"/>
</dbReference>
<dbReference type="GO" id="GO:0000155">
    <property type="term" value="F:phosphorelay sensor kinase activity"/>
    <property type="evidence" value="ECO:0007669"/>
    <property type="project" value="InterPro"/>
</dbReference>
<feature type="domain" description="Histidine kinase" evidence="10">
    <location>
        <begin position="263"/>
        <end position="477"/>
    </location>
</feature>
<accession>A0A564SFS7</accession>
<proteinExistence type="predicted"/>
<keyword evidence="9" id="KW-1133">Transmembrane helix</keyword>
<dbReference type="InterPro" id="IPR050351">
    <property type="entry name" value="BphY/WalK/GraS-like"/>
</dbReference>
<dbReference type="InterPro" id="IPR004358">
    <property type="entry name" value="Sig_transdc_His_kin-like_C"/>
</dbReference>
<dbReference type="Pfam" id="PF02518">
    <property type="entry name" value="HATPase_c"/>
    <property type="match status" value="1"/>
</dbReference>
<keyword evidence="8" id="KW-0175">Coiled coil</keyword>
<dbReference type="SMART" id="SM00304">
    <property type="entry name" value="HAMP"/>
    <property type="match status" value="1"/>
</dbReference>
<evidence type="ECO:0000313" key="12">
    <source>
        <dbReference type="EMBL" id="VUW93618.1"/>
    </source>
</evidence>
<dbReference type="SMART" id="SM00387">
    <property type="entry name" value="HATPase_c"/>
    <property type="match status" value="1"/>
</dbReference>
<dbReference type="InterPro" id="IPR003594">
    <property type="entry name" value="HATPase_dom"/>
</dbReference>
<evidence type="ECO:0000256" key="4">
    <source>
        <dbReference type="ARBA" id="ARBA00022553"/>
    </source>
</evidence>
<evidence type="ECO:0000256" key="6">
    <source>
        <dbReference type="ARBA" id="ARBA00022777"/>
    </source>
</evidence>
<dbReference type="SUPFAM" id="SSF55874">
    <property type="entry name" value="ATPase domain of HSP90 chaperone/DNA topoisomerase II/histidine kinase"/>
    <property type="match status" value="1"/>
</dbReference>
<name>A0A564SFS7_9FIRM</name>
<dbReference type="CDD" id="cd06225">
    <property type="entry name" value="HAMP"/>
    <property type="match status" value="1"/>
</dbReference>
<reference evidence="12 13" key="1">
    <citation type="submission" date="2019-07" db="EMBL/GenBank/DDBJ databases">
        <authorList>
            <person name="Hibberd C M."/>
            <person name="Gehrig L. J."/>
            <person name="Chang H.-W."/>
            <person name="Venkatesh S."/>
        </authorList>
    </citation>
    <scope>NUCLEOTIDE SEQUENCE [LARGE SCALE GENOMIC DNA]</scope>
    <source>
        <strain evidence="12">Ruminococcus_obeum_SSTS_Bg7063</strain>
    </source>
</reference>
<dbReference type="PROSITE" id="PS50885">
    <property type="entry name" value="HAMP"/>
    <property type="match status" value="1"/>
</dbReference>
<dbReference type="Gene3D" id="3.30.565.10">
    <property type="entry name" value="Histidine kinase-like ATPase, C-terminal domain"/>
    <property type="match status" value="1"/>
</dbReference>
<dbReference type="InterPro" id="IPR003661">
    <property type="entry name" value="HisK_dim/P_dom"/>
</dbReference>
<dbReference type="GO" id="GO:0005886">
    <property type="term" value="C:plasma membrane"/>
    <property type="evidence" value="ECO:0007669"/>
    <property type="project" value="TreeGrafter"/>
</dbReference>
<dbReference type="RefSeq" id="WP_144368374.1">
    <property type="nucleotide sequence ID" value="NZ_CABHNB010000008.1"/>
</dbReference>
<keyword evidence="9" id="KW-0472">Membrane</keyword>
<dbReference type="FunFam" id="3.30.565.10:FF:000006">
    <property type="entry name" value="Sensor histidine kinase WalK"/>
    <property type="match status" value="1"/>
</dbReference>
<keyword evidence="4" id="KW-0597">Phosphoprotein</keyword>
<dbReference type="Pfam" id="PF00672">
    <property type="entry name" value="HAMP"/>
    <property type="match status" value="1"/>
</dbReference>
<evidence type="ECO:0000256" key="8">
    <source>
        <dbReference type="SAM" id="Coils"/>
    </source>
</evidence>
<evidence type="ECO:0000313" key="13">
    <source>
        <dbReference type="Proteomes" id="UP000409147"/>
    </source>
</evidence>
<gene>
    <name evidence="12" type="primary">phoR_2</name>
    <name evidence="12" type="ORF">ROSSTS7063_00537</name>
</gene>
<feature type="transmembrane region" description="Helical" evidence="9">
    <location>
        <begin position="157"/>
        <end position="180"/>
    </location>
</feature>
<evidence type="ECO:0000259" key="10">
    <source>
        <dbReference type="PROSITE" id="PS50109"/>
    </source>
</evidence>
<dbReference type="InterPro" id="IPR005467">
    <property type="entry name" value="His_kinase_dom"/>
</dbReference>
<dbReference type="Proteomes" id="UP000409147">
    <property type="component" value="Unassembled WGS sequence"/>
</dbReference>
<keyword evidence="6" id="KW-0418">Kinase</keyword>
<dbReference type="Gene3D" id="1.10.287.130">
    <property type="match status" value="1"/>
</dbReference>
<dbReference type="EMBL" id="CABHNB010000008">
    <property type="protein sequence ID" value="VUW93618.1"/>
    <property type="molecule type" value="Genomic_DNA"/>
</dbReference>
<feature type="domain" description="HAMP" evidence="11">
    <location>
        <begin position="182"/>
        <end position="234"/>
    </location>
</feature>
<dbReference type="EC" id="2.7.13.3" evidence="3"/>
<dbReference type="SUPFAM" id="SSF47384">
    <property type="entry name" value="Homodimeric domain of signal transducing histidine kinase"/>
    <property type="match status" value="1"/>
</dbReference>
<evidence type="ECO:0000256" key="3">
    <source>
        <dbReference type="ARBA" id="ARBA00012438"/>
    </source>
</evidence>
<dbReference type="PROSITE" id="PS50109">
    <property type="entry name" value="HIS_KIN"/>
    <property type="match status" value="1"/>
</dbReference>
<feature type="coiled-coil region" evidence="8">
    <location>
        <begin position="222"/>
        <end position="256"/>
    </location>
</feature>
<evidence type="ECO:0000256" key="5">
    <source>
        <dbReference type="ARBA" id="ARBA00022679"/>
    </source>
</evidence>
<keyword evidence="9" id="KW-0812">Transmembrane</keyword>
<dbReference type="InterPro" id="IPR003660">
    <property type="entry name" value="HAMP_dom"/>
</dbReference>
<dbReference type="PANTHER" id="PTHR45453:SF3">
    <property type="entry name" value="HISTIDINE KINASE"/>
    <property type="match status" value="1"/>
</dbReference>
<evidence type="ECO:0000259" key="11">
    <source>
        <dbReference type="PROSITE" id="PS50885"/>
    </source>
</evidence>
<dbReference type="SUPFAM" id="SSF158472">
    <property type="entry name" value="HAMP domain-like"/>
    <property type="match status" value="1"/>
</dbReference>
<keyword evidence="13" id="KW-1185">Reference proteome</keyword>
<dbReference type="InterPro" id="IPR036097">
    <property type="entry name" value="HisK_dim/P_sf"/>
</dbReference>
<dbReference type="GO" id="GO:0016036">
    <property type="term" value="P:cellular response to phosphate starvation"/>
    <property type="evidence" value="ECO:0007669"/>
    <property type="project" value="TreeGrafter"/>
</dbReference>
<dbReference type="Gene3D" id="6.10.340.10">
    <property type="match status" value="1"/>
</dbReference>
<organism evidence="12 13">
    <name type="scientific">Blautia obeum</name>
    <dbReference type="NCBI Taxonomy" id="40520"/>
    <lineage>
        <taxon>Bacteria</taxon>
        <taxon>Bacillati</taxon>
        <taxon>Bacillota</taxon>
        <taxon>Clostridia</taxon>
        <taxon>Lachnospirales</taxon>
        <taxon>Lachnospiraceae</taxon>
        <taxon>Blautia</taxon>
    </lineage>
</organism>
<dbReference type="InterPro" id="IPR036890">
    <property type="entry name" value="HATPase_C_sf"/>
</dbReference>
<keyword evidence="5 12" id="KW-0808">Transferase</keyword>
<comment type="catalytic activity">
    <reaction evidence="1">
        <text>ATP + protein L-histidine = ADP + protein N-phospho-L-histidine.</text>
        <dbReference type="EC" id="2.7.13.3"/>
    </reaction>
</comment>
<sequence>MIRKIKTSLTAKLFLATTVLLILVCLLSVFSMARYIPQTYSNRLSAELQKQANDLVPVLEKAGSLEECYSLVQQFTAQTKATAYIEDDYGDILYSSDKLTITTDKDSIATIQENPDSAIITSDELLTEAGYVFTLLGSDYTLYVQSDTVSVNQATEAIWQTVPLVILGIFFMSILFSVIYSRYITKPIIELSSTSQKMAQLNFEPHGNSNRSDEIGILSDSLNTLSDNLQHTLAELKKSNSELEAEISKERELEKRQQEFFSAASHELKTPLTILKGHLMGMLNKVKGYENQETYMDRSLTVVEKMETLVKELLYVSKTDGKQRTEYKTIDFAELLRVQIADVTDLLSEKGIFLSVDIPDKILCDADPAQMERAIQNVLVNAIRYSPNGEAIYISLSNDKNIVSCKVENTGVHIPEEMIPHLFEAFYRADTSRNRNTGGTGLGLYIVRKIMELHHAKYGIQNTSRGVVFWLEMQQERGDINSI</sequence>
<dbReference type="PANTHER" id="PTHR45453">
    <property type="entry name" value="PHOSPHATE REGULON SENSOR PROTEIN PHOR"/>
    <property type="match status" value="1"/>
</dbReference>
<evidence type="ECO:0000256" key="2">
    <source>
        <dbReference type="ARBA" id="ARBA00004370"/>
    </source>
</evidence>
<evidence type="ECO:0000256" key="7">
    <source>
        <dbReference type="ARBA" id="ARBA00023012"/>
    </source>
</evidence>
<dbReference type="CDD" id="cd00082">
    <property type="entry name" value="HisKA"/>
    <property type="match status" value="1"/>
</dbReference>
<evidence type="ECO:0000256" key="9">
    <source>
        <dbReference type="SAM" id="Phobius"/>
    </source>
</evidence>
<dbReference type="AlphaFoldDB" id="A0A564SFS7"/>
<keyword evidence="7" id="KW-0902">Two-component regulatory system</keyword>
<evidence type="ECO:0000256" key="1">
    <source>
        <dbReference type="ARBA" id="ARBA00000085"/>
    </source>
</evidence>
<comment type="subcellular location">
    <subcellularLocation>
        <location evidence="2">Membrane</location>
    </subcellularLocation>
</comment>